<organism evidence="2 3">
    <name type="scientific">Hydra vulgaris</name>
    <name type="common">Hydra</name>
    <name type="synonym">Hydra attenuata</name>
    <dbReference type="NCBI Taxonomy" id="6087"/>
    <lineage>
        <taxon>Eukaryota</taxon>
        <taxon>Metazoa</taxon>
        <taxon>Cnidaria</taxon>
        <taxon>Hydrozoa</taxon>
        <taxon>Hydroidolina</taxon>
        <taxon>Anthoathecata</taxon>
        <taxon>Aplanulata</taxon>
        <taxon>Hydridae</taxon>
        <taxon>Hydra</taxon>
    </lineage>
</organism>
<evidence type="ECO:0000313" key="2">
    <source>
        <dbReference type="Proteomes" id="UP001652625"/>
    </source>
</evidence>
<feature type="transmembrane region" description="Helical" evidence="1">
    <location>
        <begin position="176"/>
        <end position="194"/>
    </location>
</feature>
<feature type="transmembrane region" description="Helical" evidence="1">
    <location>
        <begin position="107"/>
        <end position="129"/>
    </location>
</feature>
<feature type="transmembrane region" description="Helical" evidence="1">
    <location>
        <begin position="136"/>
        <end position="156"/>
    </location>
</feature>
<name>A0ABM4BX92_HYDVU</name>
<evidence type="ECO:0000313" key="3">
    <source>
        <dbReference type="RefSeq" id="XP_065653824.1"/>
    </source>
</evidence>
<keyword evidence="1" id="KW-1133">Transmembrane helix</keyword>
<sequence>MTAGHNTSWSQHKLDTTQAGHNTNWSQHKLVTTQAGHNTSWSQHKLVATQAGHNTSWSQHKLVSTQVVLSTLMHCVINVNAQHKLSINVNALCLKWRFFYDLLVTRALLSLCVIFLCLALVMTFLSRVYNGRYRDFTTATVLFANVLKVAALLLYYSKNRVYTDFNYHCALGYSYLLGWLSFSILVFATTLSILSRKNDINI</sequence>
<protein>
    <submittedName>
        <fullName evidence="3">Uncharacterized protein LOC136080730 isoform X2</fullName>
    </submittedName>
</protein>
<gene>
    <name evidence="3" type="primary">LOC136080730</name>
</gene>
<dbReference type="GeneID" id="136080730"/>
<dbReference type="Proteomes" id="UP001652625">
    <property type="component" value="Chromosome 05"/>
</dbReference>
<reference evidence="3" key="1">
    <citation type="submission" date="2025-08" db="UniProtKB">
        <authorList>
            <consortium name="RefSeq"/>
        </authorList>
    </citation>
    <scope>IDENTIFICATION</scope>
</reference>
<keyword evidence="1" id="KW-0472">Membrane</keyword>
<proteinExistence type="predicted"/>
<dbReference type="RefSeq" id="XP_065653824.1">
    <property type="nucleotide sequence ID" value="XM_065797752.1"/>
</dbReference>
<dbReference type="Gene3D" id="1.20.140.150">
    <property type="match status" value="1"/>
</dbReference>
<evidence type="ECO:0000256" key="1">
    <source>
        <dbReference type="SAM" id="Phobius"/>
    </source>
</evidence>
<keyword evidence="2" id="KW-1185">Reference proteome</keyword>
<accession>A0ABM4BX92</accession>
<keyword evidence="1" id="KW-0812">Transmembrane</keyword>